<dbReference type="PANTHER" id="PTHR28629">
    <property type="entry name" value="TRIOKINASE/FMN CYCLASE"/>
    <property type="match status" value="1"/>
</dbReference>
<proteinExistence type="predicted"/>
<dbReference type="OrthoDB" id="5599713at2759"/>
<dbReference type="Pfam" id="PF02734">
    <property type="entry name" value="Dak2"/>
    <property type="match status" value="1"/>
</dbReference>
<keyword evidence="2 7" id="KW-0418">Kinase</keyword>
<dbReference type="GeneID" id="106750965"/>
<comment type="catalytic activity">
    <reaction evidence="4">
        <text>dihydroxyacetone + ATP = dihydroxyacetone phosphate + ADP + H(+)</text>
        <dbReference type="Rhea" id="RHEA:15773"/>
        <dbReference type="ChEBI" id="CHEBI:15378"/>
        <dbReference type="ChEBI" id="CHEBI:16016"/>
        <dbReference type="ChEBI" id="CHEBI:30616"/>
        <dbReference type="ChEBI" id="CHEBI:57642"/>
        <dbReference type="ChEBI" id="CHEBI:456216"/>
        <dbReference type="EC" id="2.7.1.29"/>
    </reaction>
</comment>
<accession>A0A6P3Y817</accession>
<dbReference type="SMART" id="SM01120">
    <property type="entry name" value="Dak2"/>
    <property type="match status" value="1"/>
</dbReference>
<evidence type="ECO:0000256" key="3">
    <source>
        <dbReference type="ARBA" id="ARBA00047974"/>
    </source>
</evidence>
<evidence type="ECO:0000256" key="2">
    <source>
        <dbReference type="ARBA" id="ARBA00022777"/>
    </source>
</evidence>
<evidence type="ECO:0000259" key="5">
    <source>
        <dbReference type="PROSITE" id="PS51480"/>
    </source>
</evidence>
<dbReference type="RefSeq" id="XP_014487171.1">
    <property type="nucleotide sequence ID" value="XM_014631685.1"/>
</dbReference>
<dbReference type="InterPro" id="IPR004007">
    <property type="entry name" value="DhaL_dom"/>
</dbReference>
<dbReference type="GO" id="GO:0004371">
    <property type="term" value="F:glycerone kinase activity"/>
    <property type="evidence" value="ECO:0007669"/>
    <property type="project" value="UniProtKB-EC"/>
</dbReference>
<organism evidence="6 7">
    <name type="scientific">Dinoponera quadriceps</name>
    <name type="common">South American ant</name>
    <dbReference type="NCBI Taxonomy" id="609295"/>
    <lineage>
        <taxon>Eukaryota</taxon>
        <taxon>Metazoa</taxon>
        <taxon>Ecdysozoa</taxon>
        <taxon>Arthropoda</taxon>
        <taxon>Hexapoda</taxon>
        <taxon>Insecta</taxon>
        <taxon>Pterygota</taxon>
        <taxon>Neoptera</taxon>
        <taxon>Endopterygota</taxon>
        <taxon>Hymenoptera</taxon>
        <taxon>Apocrita</taxon>
        <taxon>Aculeata</taxon>
        <taxon>Formicoidea</taxon>
        <taxon>Formicidae</taxon>
        <taxon>Ponerinae</taxon>
        <taxon>Ponerini</taxon>
        <taxon>Dinoponera</taxon>
    </lineage>
</organism>
<dbReference type="GO" id="GO:0005829">
    <property type="term" value="C:cytosol"/>
    <property type="evidence" value="ECO:0007669"/>
    <property type="project" value="TreeGrafter"/>
</dbReference>
<name>A0A6P3Y817_DINQU</name>
<dbReference type="InterPro" id="IPR050861">
    <property type="entry name" value="Dihydroxyacetone_Kinase"/>
</dbReference>
<reference evidence="7" key="1">
    <citation type="submission" date="2025-08" db="UniProtKB">
        <authorList>
            <consortium name="RefSeq"/>
        </authorList>
    </citation>
    <scope>IDENTIFICATION</scope>
</reference>
<dbReference type="Gene3D" id="1.25.40.340">
    <property type="match status" value="1"/>
</dbReference>
<feature type="domain" description="DhaL" evidence="5">
    <location>
        <begin position="29"/>
        <end position="237"/>
    </location>
</feature>
<dbReference type="PANTHER" id="PTHR28629:SF4">
    <property type="entry name" value="TRIOKINASE_FMN CYCLASE"/>
    <property type="match status" value="1"/>
</dbReference>
<evidence type="ECO:0000313" key="6">
    <source>
        <dbReference type="Proteomes" id="UP000515204"/>
    </source>
</evidence>
<keyword evidence="6" id="KW-1185">Reference proteome</keyword>
<dbReference type="PROSITE" id="PS51480">
    <property type="entry name" value="DHAL"/>
    <property type="match status" value="1"/>
</dbReference>
<dbReference type="GO" id="GO:0050354">
    <property type="term" value="F:triokinase activity"/>
    <property type="evidence" value="ECO:0007669"/>
    <property type="project" value="UniProtKB-EC"/>
</dbReference>
<evidence type="ECO:0000313" key="7">
    <source>
        <dbReference type="RefSeq" id="XP_014487171.1"/>
    </source>
</evidence>
<evidence type="ECO:0000256" key="4">
    <source>
        <dbReference type="ARBA" id="ARBA00048898"/>
    </source>
</evidence>
<dbReference type="KEGG" id="dqu:106750965"/>
<evidence type="ECO:0000256" key="1">
    <source>
        <dbReference type="ARBA" id="ARBA00022679"/>
    </source>
</evidence>
<protein>
    <submittedName>
        <fullName evidence="7">3,4-dihydroxy-2-butanone kinase isoform X1</fullName>
    </submittedName>
</protein>
<dbReference type="SUPFAM" id="SSF101473">
    <property type="entry name" value="DhaL-like"/>
    <property type="match status" value="1"/>
</dbReference>
<gene>
    <name evidence="7" type="primary">LOC106750965</name>
</gene>
<sequence length="245" mass="26773">MSYAEGEYFQTYESSIENMGPTLQIQNSPVFLVALSFACEALISCAKQLNIIDEECGSGNYGSTLAQSASVIKIEVKENRISTTRPSVALTQISRIIERESDGLEGGIYSLFFDAAAKRGVFQSFEKFQNDEQLTADMWLTALTSANQAISEVSGMSIGDRSMLDALIPAELKLKDALDLGLNPVSAFGKAVEAAETSAMQTLHMPEHRFGFTNYKTFKYPDPGAHAVGIWMRAAYEGVKLKYGC</sequence>
<dbReference type="AlphaFoldDB" id="A0A6P3Y817"/>
<comment type="catalytic activity">
    <reaction evidence="3">
        <text>D-glyceraldehyde + ATP = D-glyceraldehyde 3-phosphate + ADP + H(+)</text>
        <dbReference type="Rhea" id="RHEA:13941"/>
        <dbReference type="ChEBI" id="CHEBI:15378"/>
        <dbReference type="ChEBI" id="CHEBI:17378"/>
        <dbReference type="ChEBI" id="CHEBI:30616"/>
        <dbReference type="ChEBI" id="CHEBI:59776"/>
        <dbReference type="ChEBI" id="CHEBI:456216"/>
        <dbReference type="EC" id="2.7.1.28"/>
    </reaction>
</comment>
<dbReference type="Proteomes" id="UP000515204">
    <property type="component" value="Unplaced"/>
</dbReference>
<keyword evidence="1" id="KW-0808">Transferase</keyword>
<dbReference type="GO" id="GO:0019563">
    <property type="term" value="P:glycerol catabolic process"/>
    <property type="evidence" value="ECO:0007669"/>
    <property type="project" value="TreeGrafter"/>
</dbReference>
<dbReference type="InterPro" id="IPR036117">
    <property type="entry name" value="DhaL_dom_sf"/>
</dbReference>